<proteinExistence type="predicted"/>
<reference evidence="1" key="2">
    <citation type="journal article" date="2015" name="Data Brief">
        <title>Shoot transcriptome of the giant reed, Arundo donax.</title>
        <authorList>
            <person name="Barrero R.A."/>
            <person name="Guerrero F.D."/>
            <person name="Moolhuijzen P."/>
            <person name="Goolsby J.A."/>
            <person name="Tidwell J."/>
            <person name="Bellgard S.E."/>
            <person name="Bellgard M.I."/>
        </authorList>
    </citation>
    <scope>NUCLEOTIDE SEQUENCE</scope>
    <source>
        <tissue evidence="1">Shoot tissue taken approximately 20 cm above the soil surface</tissue>
    </source>
</reference>
<dbReference type="AlphaFoldDB" id="A0A0A9GTH6"/>
<name>A0A0A9GTH6_ARUDO</name>
<accession>A0A0A9GTH6</accession>
<dbReference type="EMBL" id="GBRH01174033">
    <property type="protein sequence ID" value="JAE23863.1"/>
    <property type="molecule type" value="Transcribed_RNA"/>
</dbReference>
<protein>
    <submittedName>
        <fullName evidence="1">Uncharacterized protein</fullName>
    </submittedName>
</protein>
<organism evidence="1">
    <name type="scientific">Arundo donax</name>
    <name type="common">Giant reed</name>
    <name type="synonym">Donax arundinaceus</name>
    <dbReference type="NCBI Taxonomy" id="35708"/>
    <lineage>
        <taxon>Eukaryota</taxon>
        <taxon>Viridiplantae</taxon>
        <taxon>Streptophyta</taxon>
        <taxon>Embryophyta</taxon>
        <taxon>Tracheophyta</taxon>
        <taxon>Spermatophyta</taxon>
        <taxon>Magnoliopsida</taxon>
        <taxon>Liliopsida</taxon>
        <taxon>Poales</taxon>
        <taxon>Poaceae</taxon>
        <taxon>PACMAD clade</taxon>
        <taxon>Arundinoideae</taxon>
        <taxon>Arundineae</taxon>
        <taxon>Arundo</taxon>
    </lineage>
</organism>
<evidence type="ECO:0000313" key="1">
    <source>
        <dbReference type="EMBL" id="JAE23863.1"/>
    </source>
</evidence>
<reference evidence="1" key="1">
    <citation type="submission" date="2014-09" db="EMBL/GenBank/DDBJ databases">
        <authorList>
            <person name="Magalhaes I.L.F."/>
            <person name="Oliveira U."/>
            <person name="Santos F.R."/>
            <person name="Vidigal T.H.D.A."/>
            <person name="Brescovit A.D."/>
            <person name="Santos A.J."/>
        </authorList>
    </citation>
    <scope>NUCLEOTIDE SEQUENCE</scope>
    <source>
        <tissue evidence="1">Shoot tissue taken approximately 20 cm above the soil surface</tissue>
    </source>
</reference>
<sequence length="54" mass="5702">MLMLEVNHSAAPTSPSITPALAMLDHHATTAIQGTDVLIAVPTRCSSLRPSRYG</sequence>